<keyword evidence="4" id="KW-1185">Reference proteome</keyword>
<dbReference type="Gene3D" id="3.40.50.1110">
    <property type="entry name" value="SGNH hydrolase"/>
    <property type="match status" value="1"/>
</dbReference>
<feature type="signal peptide" evidence="1">
    <location>
        <begin position="1"/>
        <end position="18"/>
    </location>
</feature>
<feature type="domain" description="SGNH hydrolase-type esterase" evidence="2">
    <location>
        <begin position="55"/>
        <end position="220"/>
    </location>
</feature>
<dbReference type="InterPro" id="IPR013830">
    <property type="entry name" value="SGNH_hydro"/>
</dbReference>
<dbReference type="SUPFAM" id="SSF52266">
    <property type="entry name" value="SGNH hydrolase"/>
    <property type="match status" value="1"/>
</dbReference>
<accession>A0A7R9QR14</accession>
<dbReference type="EMBL" id="OC923897">
    <property type="protein sequence ID" value="CAD7655146.1"/>
    <property type="molecule type" value="Genomic_DNA"/>
</dbReference>
<proteinExistence type="predicted"/>
<evidence type="ECO:0000313" key="3">
    <source>
        <dbReference type="EMBL" id="CAD7655146.1"/>
    </source>
</evidence>
<dbReference type="AlphaFoldDB" id="A0A7R9QR14"/>
<name>A0A7R9QR14_9ACAR</name>
<organism evidence="3">
    <name type="scientific">Oppiella nova</name>
    <dbReference type="NCBI Taxonomy" id="334625"/>
    <lineage>
        <taxon>Eukaryota</taxon>
        <taxon>Metazoa</taxon>
        <taxon>Ecdysozoa</taxon>
        <taxon>Arthropoda</taxon>
        <taxon>Chelicerata</taxon>
        <taxon>Arachnida</taxon>
        <taxon>Acari</taxon>
        <taxon>Acariformes</taxon>
        <taxon>Sarcoptiformes</taxon>
        <taxon>Oribatida</taxon>
        <taxon>Brachypylina</taxon>
        <taxon>Oppioidea</taxon>
        <taxon>Oppiidae</taxon>
        <taxon>Oppiella</taxon>
    </lineage>
</organism>
<dbReference type="Pfam" id="PF13472">
    <property type="entry name" value="Lipase_GDSL_2"/>
    <property type="match status" value="1"/>
</dbReference>
<keyword evidence="1" id="KW-0732">Signal</keyword>
<sequence length="234" mass="26788">MYKLIALTVLLSVQICLSVHPWEQEKEDGYGMGKHTEFVQYTKDNKSKIKAVFYGASICEYFGQAGQHIWAKRYEPKGAANYGIGGDTTPGMLWRFNNHELDGLKPKVFVLTSGHAENYLENNPGTSAADILKGQLETIKELRAKFPEAKVIQMGHTPYGSHLQEYNETQKVNEELKKIDDGKDVFYFDITKEMLDDQGKQIADMFQPDREHFTEKGYQVWDDAMGELFDKLMK</sequence>
<feature type="chain" id="PRO_5035680722" description="SGNH hydrolase-type esterase domain-containing protein" evidence="1">
    <location>
        <begin position="19"/>
        <end position="234"/>
    </location>
</feature>
<evidence type="ECO:0000313" key="4">
    <source>
        <dbReference type="Proteomes" id="UP000728032"/>
    </source>
</evidence>
<evidence type="ECO:0000256" key="1">
    <source>
        <dbReference type="SAM" id="SignalP"/>
    </source>
</evidence>
<evidence type="ECO:0000259" key="2">
    <source>
        <dbReference type="Pfam" id="PF13472"/>
    </source>
</evidence>
<dbReference type="OrthoDB" id="505607at2759"/>
<gene>
    <name evidence="3" type="ORF">ONB1V03_LOCUS11791</name>
</gene>
<dbReference type="Proteomes" id="UP000728032">
    <property type="component" value="Unassembled WGS sequence"/>
</dbReference>
<dbReference type="EMBL" id="CAJPVJ010009072">
    <property type="protein sequence ID" value="CAG2172333.1"/>
    <property type="molecule type" value="Genomic_DNA"/>
</dbReference>
<dbReference type="InterPro" id="IPR036514">
    <property type="entry name" value="SGNH_hydro_sf"/>
</dbReference>
<reference evidence="3" key="1">
    <citation type="submission" date="2020-11" db="EMBL/GenBank/DDBJ databases">
        <authorList>
            <person name="Tran Van P."/>
        </authorList>
    </citation>
    <scope>NUCLEOTIDE SEQUENCE</scope>
</reference>
<protein>
    <recommendedName>
        <fullName evidence="2">SGNH hydrolase-type esterase domain-containing protein</fullName>
    </recommendedName>
</protein>